<organism evidence="2 3">
    <name type="scientific">Portunus trituberculatus</name>
    <name type="common">Swimming crab</name>
    <name type="synonym">Neptunus trituberculatus</name>
    <dbReference type="NCBI Taxonomy" id="210409"/>
    <lineage>
        <taxon>Eukaryota</taxon>
        <taxon>Metazoa</taxon>
        <taxon>Ecdysozoa</taxon>
        <taxon>Arthropoda</taxon>
        <taxon>Crustacea</taxon>
        <taxon>Multicrustacea</taxon>
        <taxon>Malacostraca</taxon>
        <taxon>Eumalacostraca</taxon>
        <taxon>Eucarida</taxon>
        <taxon>Decapoda</taxon>
        <taxon>Pleocyemata</taxon>
        <taxon>Brachyura</taxon>
        <taxon>Eubrachyura</taxon>
        <taxon>Portunoidea</taxon>
        <taxon>Portunidae</taxon>
        <taxon>Portuninae</taxon>
        <taxon>Portunus</taxon>
    </lineage>
</organism>
<keyword evidence="3" id="KW-1185">Reference proteome</keyword>
<reference evidence="2 3" key="1">
    <citation type="submission" date="2019-05" db="EMBL/GenBank/DDBJ databases">
        <title>Another draft genome of Portunus trituberculatus and its Hox gene families provides insights of decapod evolution.</title>
        <authorList>
            <person name="Jeong J.-H."/>
            <person name="Song I."/>
            <person name="Kim S."/>
            <person name="Choi T."/>
            <person name="Kim D."/>
            <person name="Ryu S."/>
            <person name="Kim W."/>
        </authorList>
    </citation>
    <scope>NUCLEOTIDE SEQUENCE [LARGE SCALE GENOMIC DNA]</scope>
    <source>
        <tissue evidence="2">Muscle</tissue>
    </source>
</reference>
<dbReference type="EMBL" id="VSRR010017138">
    <property type="protein sequence ID" value="MPC60057.1"/>
    <property type="molecule type" value="Genomic_DNA"/>
</dbReference>
<evidence type="ECO:0000313" key="2">
    <source>
        <dbReference type="EMBL" id="MPC60057.1"/>
    </source>
</evidence>
<comment type="caution">
    <text evidence="2">The sequence shown here is derived from an EMBL/GenBank/DDBJ whole genome shotgun (WGS) entry which is preliminary data.</text>
</comment>
<proteinExistence type="predicted"/>
<dbReference type="AlphaFoldDB" id="A0A5B7GS90"/>
<accession>A0A5B7GS90</accession>
<evidence type="ECO:0000256" key="1">
    <source>
        <dbReference type="SAM" id="MobiDB-lite"/>
    </source>
</evidence>
<gene>
    <name evidence="2" type="ORF">E2C01_054093</name>
</gene>
<dbReference type="Proteomes" id="UP000324222">
    <property type="component" value="Unassembled WGS sequence"/>
</dbReference>
<feature type="compositionally biased region" description="Basic and acidic residues" evidence="1">
    <location>
        <begin position="10"/>
        <end position="24"/>
    </location>
</feature>
<sequence length="97" mass="10673">MNVTWGANVLRERRERGREGEERGGGFTDTAPNTCVGKKRVVVTQCDAWEENCDLRNDVGGLAEQEIVSQANMGVGRSWGRHLAALHPVLANLFHNG</sequence>
<evidence type="ECO:0000313" key="3">
    <source>
        <dbReference type="Proteomes" id="UP000324222"/>
    </source>
</evidence>
<name>A0A5B7GS90_PORTR</name>
<protein>
    <submittedName>
        <fullName evidence="2">Uncharacterized protein</fullName>
    </submittedName>
</protein>
<feature type="region of interest" description="Disordered" evidence="1">
    <location>
        <begin position="1"/>
        <end position="31"/>
    </location>
</feature>